<dbReference type="Pfam" id="PF01547">
    <property type="entry name" value="SBP_bac_1"/>
    <property type="match status" value="1"/>
</dbReference>
<dbReference type="PANTHER" id="PTHR30061:SF50">
    <property type="entry name" value="MALTOSE_MALTODEXTRIN-BINDING PERIPLASMIC PROTEIN"/>
    <property type="match status" value="1"/>
</dbReference>
<accession>A0A2V4BDT6</accession>
<dbReference type="Gene3D" id="3.40.190.10">
    <property type="entry name" value="Periplasmic binding protein-like II"/>
    <property type="match status" value="2"/>
</dbReference>
<keyword evidence="2" id="KW-0813">Transport</keyword>
<dbReference type="GO" id="GO:0055052">
    <property type="term" value="C:ATP-binding cassette (ABC) transporter complex, substrate-binding subunit-containing"/>
    <property type="evidence" value="ECO:0007669"/>
    <property type="project" value="TreeGrafter"/>
</dbReference>
<evidence type="ECO:0000256" key="3">
    <source>
        <dbReference type="ARBA" id="ARBA00022729"/>
    </source>
</evidence>
<comment type="similarity">
    <text evidence="1">Belongs to the bacterial solute-binding protein 1 family.</text>
</comment>
<evidence type="ECO:0000256" key="1">
    <source>
        <dbReference type="ARBA" id="ARBA00008520"/>
    </source>
</evidence>
<gene>
    <name evidence="6" type="ORF">BAY60_03155</name>
</gene>
<evidence type="ECO:0000256" key="4">
    <source>
        <dbReference type="SAM" id="MobiDB-lite"/>
    </source>
</evidence>
<dbReference type="OrthoDB" id="9795467at2"/>
<dbReference type="SUPFAM" id="SSF53850">
    <property type="entry name" value="Periplasmic binding protein-like II"/>
    <property type="match status" value="1"/>
</dbReference>
<dbReference type="GO" id="GO:0042956">
    <property type="term" value="P:maltodextrin transmembrane transport"/>
    <property type="evidence" value="ECO:0007669"/>
    <property type="project" value="TreeGrafter"/>
</dbReference>
<feature type="region of interest" description="Disordered" evidence="4">
    <location>
        <begin position="25"/>
        <end position="44"/>
    </location>
</feature>
<dbReference type="Proteomes" id="UP000249915">
    <property type="component" value="Unassembled WGS sequence"/>
</dbReference>
<evidence type="ECO:0000313" key="6">
    <source>
        <dbReference type="EMBL" id="PXY32682.1"/>
    </source>
</evidence>
<dbReference type="GO" id="GO:1901982">
    <property type="term" value="F:maltose binding"/>
    <property type="evidence" value="ECO:0007669"/>
    <property type="project" value="TreeGrafter"/>
</dbReference>
<reference evidence="6 7" key="1">
    <citation type="submission" date="2016-07" db="EMBL/GenBank/DDBJ databases">
        <title>Draft genome sequence of Prauserella muralis DSM 45305, isolated from a mould-covered wall in an indoor environment.</title>
        <authorList>
            <person name="Ruckert C."/>
            <person name="Albersmeier A."/>
            <person name="Jiang C.-L."/>
            <person name="Jiang Y."/>
            <person name="Kalinowski J."/>
            <person name="Schneider O."/>
            <person name="Winkler A."/>
            <person name="Zotchev S.B."/>
        </authorList>
    </citation>
    <scope>NUCLEOTIDE SEQUENCE [LARGE SCALE GENOMIC DNA]</scope>
    <source>
        <strain evidence="6 7">DSM 45305</strain>
    </source>
</reference>
<evidence type="ECO:0000256" key="2">
    <source>
        <dbReference type="ARBA" id="ARBA00022448"/>
    </source>
</evidence>
<feature type="signal peptide" evidence="5">
    <location>
        <begin position="1"/>
        <end position="18"/>
    </location>
</feature>
<comment type="caution">
    <text evidence="6">The sequence shown here is derived from an EMBL/GenBank/DDBJ whole genome shotgun (WGS) entry which is preliminary data.</text>
</comment>
<keyword evidence="7" id="KW-1185">Reference proteome</keyword>
<name>A0A2V4BDT6_9PSEU</name>
<dbReference type="InterPro" id="IPR006059">
    <property type="entry name" value="SBP"/>
</dbReference>
<protein>
    <submittedName>
        <fullName evidence="6">Sugar ABC transporter substrate-binding protein</fullName>
    </submittedName>
</protein>
<dbReference type="GO" id="GO:0015768">
    <property type="term" value="P:maltose transport"/>
    <property type="evidence" value="ECO:0007669"/>
    <property type="project" value="TreeGrafter"/>
</dbReference>
<sequence>MSSRIALALATTAALTVAGCGGDGADQSGAAEQAATDPQSVSGTVTWWDTSDATNEAPAFKELVARFEKQYPNIDVEYVNVPFDGADDKFKTAAQAGDGAPDVMRADVGWTPTFAALGYLQPLDGTPALDGADDYLPVPHQSNSYDGRTYGVPEVTDTLALLYNKEHFAKAGIAEPPETWAELKSAAQRIERAVPGTTGVFLNADSYFLLPFVYGEGADLVDLDARKVTIDSPEVASAIETVRELTADGIGATDTSANKYTNMMDGFKSGKVGMILNGPWAVSDVLTGNAFADKENLGVAPVPAGPKGQGGPVGGHNLVVYAGSPDLAASYLFVRFLNSPDSQALVASRNNTLPTRKSVYPRPEVAGNDVIAAFQQPLEDAKPRPPAPGAGDLYDIFTPFYERILGNQVSIADGLDQAQRKADGAVPGFES</sequence>
<dbReference type="AlphaFoldDB" id="A0A2V4BDT6"/>
<proteinExistence type="inferred from homology"/>
<evidence type="ECO:0000256" key="5">
    <source>
        <dbReference type="SAM" id="SignalP"/>
    </source>
</evidence>
<evidence type="ECO:0000313" key="7">
    <source>
        <dbReference type="Proteomes" id="UP000249915"/>
    </source>
</evidence>
<dbReference type="PROSITE" id="PS51257">
    <property type="entry name" value="PROKAR_LIPOPROTEIN"/>
    <property type="match status" value="1"/>
</dbReference>
<feature type="chain" id="PRO_5039207969" evidence="5">
    <location>
        <begin position="19"/>
        <end position="431"/>
    </location>
</feature>
<keyword evidence="3 5" id="KW-0732">Signal</keyword>
<dbReference type="EMBL" id="MASW01000001">
    <property type="protein sequence ID" value="PXY32682.1"/>
    <property type="molecule type" value="Genomic_DNA"/>
</dbReference>
<organism evidence="6 7">
    <name type="scientific">Prauserella muralis</name>
    <dbReference type="NCBI Taxonomy" id="588067"/>
    <lineage>
        <taxon>Bacteria</taxon>
        <taxon>Bacillati</taxon>
        <taxon>Actinomycetota</taxon>
        <taxon>Actinomycetes</taxon>
        <taxon>Pseudonocardiales</taxon>
        <taxon>Pseudonocardiaceae</taxon>
        <taxon>Prauserella</taxon>
    </lineage>
</organism>
<dbReference type="PANTHER" id="PTHR30061">
    <property type="entry name" value="MALTOSE-BINDING PERIPLASMIC PROTEIN"/>
    <property type="match status" value="1"/>
</dbReference>